<evidence type="ECO:0000313" key="3">
    <source>
        <dbReference type="Proteomes" id="UP000780801"/>
    </source>
</evidence>
<organism evidence="2 3">
    <name type="scientific">Lunasporangiospora selenospora</name>
    <dbReference type="NCBI Taxonomy" id="979761"/>
    <lineage>
        <taxon>Eukaryota</taxon>
        <taxon>Fungi</taxon>
        <taxon>Fungi incertae sedis</taxon>
        <taxon>Mucoromycota</taxon>
        <taxon>Mortierellomycotina</taxon>
        <taxon>Mortierellomycetes</taxon>
        <taxon>Mortierellales</taxon>
        <taxon>Mortierellaceae</taxon>
        <taxon>Lunasporangiospora</taxon>
    </lineage>
</organism>
<evidence type="ECO:0000313" key="2">
    <source>
        <dbReference type="EMBL" id="KAF9581644.1"/>
    </source>
</evidence>
<feature type="compositionally biased region" description="Low complexity" evidence="1">
    <location>
        <begin position="65"/>
        <end position="80"/>
    </location>
</feature>
<name>A0A9P6FUG4_9FUNG</name>
<dbReference type="AlphaFoldDB" id="A0A9P6FUG4"/>
<keyword evidence="3" id="KW-1185">Reference proteome</keyword>
<evidence type="ECO:0000256" key="1">
    <source>
        <dbReference type="SAM" id="MobiDB-lite"/>
    </source>
</evidence>
<dbReference type="EMBL" id="JAABOA010001390">
    <property type="protein sequence ID" value="KAF9581644.1"/>
    <property type="molecule type" value="Genomic_DNA"/>
</dbReference>
<dbReference type="Proteomes" id="UP000780801">
    <property type="component" value="Unassembled WGS sequence"/>
</dbReference>
<sequence length="80" mass="8798">MRKLYLESARRRKNAVIMYRPPPAVPLKDSQSLGDDNVDDADDDDDDSDDYEQQNGGLQGDPRLLEGGESDSSLSPSRGS</sequence>
<gene>
    <name evidence="2" type="ORF">BGW38_001264</name>
</gene>
<proteinExistence type="predicted"/>
<accession>A0A9P6FUG4</accession>
<comment type="caution">
    <text evidence="2">The sequence shown here is derived from an EMBL/GenBank/DDBJ whole genome shotgun (WGS) entry which is preliminary data.</text>
</comment>
<reference evidence="2" key="1">
    <citation type="journal article" date="2020" name="Fungal Divers.">
        <title>Resolving the Mortierellaceae phylogeny through synthesis of multi-gene phylogenetics and phylogenomics.</title>
        <authorList>
            <person name="Vandepol N."/>
            <person name="Liber J."/>
            <person name="Desiro A."/>
            <person name="Na H."/>
            <person name="Kennedy M."/>
            <person name="Barry K."/>
            <person name="Grigoriev I.V."/>
            <person name="Miller A.N."/>
            <person name="O'Donnell K."/>
            <person name="Stajich J.E."/>
            <person name="Bonito G."/>
        </authorList>
    </citation>
    <scope>NUCLEOTIDE SEQUENCE</scope>
    <source>
        <strain evidence="2">KOD1015</strain>
    </source>
</reference>
<feature type="region of interest" description="Disordered" evidence="1">
    <location>
        <begin position="11"/>
        <end position="80"/>
    </location>
</feature>
<protein>
    <submittedName>
        <fullName evidence="2">Uncharacterized protein</fullName>
    </submittedName>
</protein>
<feature type="compositionally biased region" description="Acidic residues" evidence="1">
    <location>
        <begin position="36"/>
        <end position="52"/>
    </location>
</feature>
<feature type="non-terminal residue" evidence="2">
    <location>
        <position position="80"/>
    </location>
</feature>